<evidence type="ECO:0008006" key="4">
    <source>
        <dbReference type="Google" id="ProtNLM"/>
    </source>
</evidence>
<dbReference type="RefSeq" id="WP_146946283.1">
    <property type="nucleotide sequence ID" value="NZ_VOQF01000001.1"/>
</dbReference>
<dbReference type="Gene3D" id="1.20.1260.10">
    <property type="match status" value="1"/>
</dbReference>
<dbReference type="EMBL" id="VOQF01000001">
    <property type="protein sequence ID" value="TXC93426.1"/>
    <property type="molecule type" value="Genomic_DNA"/>
</dbReference>
<dbReference type="Proteomes" id="UP000321363">
    <property type="component" value="Unassembled WGS sequence"/>
</dbReference>
<organism evidence="2 3">
    <name type="scientific">Metabacillus litoralis</name>
    <dbReference type="NCBI Taxonomy" id="152268"/>
    <lineage>
        <taxon>Bacteria</taxon>
        <taxon>Bacillati</taxon>
        <taxon>Bacillota</taxon>
        <taxon>Bacilli</taxon>
        <taxon>Bacillales</taxon>
        <taxon>Bacillaceae</taxon>
        <taxon>Metabacillus</taxon>
    </lineage>
</organism>
<evidence type="ECO:0000313" key="3">
    <source>
        <dbReference type="Proteomes" id="UP000321363"/>
    </source>
</evidence>
<keyword evidence="3" id="KW-1185">Reference proteome</keyword>
<dbReference type="InterPro" id="IPR012347">
    <property type="entry name" value="Ferritin-like"/>
</dbReference>
<dbReference type="OrthoDB" id="573482at2"/>
<feature type="chain" id="PRO_5022989116" description="DUF2202 domain-containing protein" evidence="1">
    <location>
        <begin position="25"/>
        <end position="172"/>
    </location>
</feature>
<reference evidence="2 3" key="1">
    <citation type="journal article" date="2005" name="Int. J. Syst. Evol. Microbiol.">
        <title>Bacillus litoralis sp. nov., isolated from a tidal flat of the Yellow Sea in Korea.</title>
        <authorList>
            <person name="Yoon J.H."/>
            <person name="Oh T.K."/>
        </authorList>
    </citation>
    <scope>NUCLEOTIDE SEQUENCE [LARGE SCALE GENOMIC DNA]</scope>
    <source>
        <strain evidence="2 3">SW-211</strain>
    </source>
</reference>
<keyword evidence="1" id="KW-0732">Signal</keyword>
<proteinExistence type="predicted"/>
<evidence type="ECO:0000256" key="1">
    <source>
        <dbReference type="SAM" id="SignalP"/>
    </source>
</evidence>
<evidence type="ECO:0000313" key="2">
    <source>
        <dbReference type="EMBL" id="TXC93426.1"/>
    </source>
</evidence>
<comment type="caution">
    <text evidence="2">The sequence shown here is derived from an EMBL/GenBank/DDBJ whole genome shotgun (WGS) entry which is preliminary data.</text>
</comment>
<dbReference type="InterPro" id="IPR009078">
    <property type="entry name" value="Ferritin-like_SF"/>
</dbReference>
<name>A0A5C6W626_9BACI</name>
<accession>A0A5C6W626</accession>
<gene>
    <name evidence="2" type="ORF">FS935_04350</name>
</gene>
<protein>
    <recommendedName>
        <fullName evidence="4">DUF2202 domain-containing protein</fullName>
    </recommendedName>
</protein>
<feature type="signal peptide" evidence="1">
    <location>
        <begin position="1"/>
        <end position="24"/>
    </location>
</feature>
<dbReference type="AlphaFoldDB" id="A0A5C6W626"/>
<sequence length="172" mass="19858">MNKILIASILFLVFAFSTINEAFAKTPDFYGANGVLKEHHLSLVKALTYSLEDEYLSQANYDVYIEEFGAIRPFVQNKVAEKHHINKLLSLFKKYNIDVPTDIAKKFTTKPKTLEKAFSQATKKELDTISMYSKLQSIKVFPEDVLTTFSELKMDSYNHFKKLEYNQTNSLH</sequence>
<dbReference type="SUPFAM" id="SSF47240">
    <property type="entry name" value="Ferritin-like"/>
    <property type="match status" value="1"/>
</dbReference>